<protein>
    <submittedName>
        <fullName evidence="5">ATP-binding protein</fullName>
    </submittedName>
</protein>
<proteinExistence type="inferred from homology"/>
<dbReference type="InterPro" id="IPR003959">
    <property type="entry name" value="ATPase_AAA_core"/>
</dbReference>
<dbReference type="InterPro" id="IPR027417">
    <property type="entry name" value="P-loop_NTPase"/>
</dbReference>
<dbReference type="EMBL" id="CP104874">
    <property type="protein sequence ID" value="WWF03795.1"/>
    <property type="molecule type" value="Genomic_DNA"/>
</dbReference>
<keyword evidence="6" id="KW-1185">Reference proteome</keyword>
<name>A0ABZ2FAN1_9MICO</name>
<dbReference type="PANTHER" id="PTHR23077">
    <property type="entry name" value="AAA-FAMILY ATPASE"/>
    <property type="match status" value="1"/>
</dbReference>
<dbReference type="SUPFAM" id="SSF52540">
    <property type="entry name" value="P-loop containing nucleoside triphosphate hydrolases"/>
    <property type="match status" value="1"/>
</dbReference>
<dbReference type="PANTHER" id="PTHR23077:SF171">
    <property type="entry name" value="NUCLEAR VALOSIN-CONTAINING PROTEIN-LIKE"/>
    <property type="match status" value="1"/>
</dbReference>
<organism evidence="5 6">
    <name type="scientific">Janibacter terrae</name>
    <dbReference type="NCBI Taxonomy" id="103817"/>
    <lineage>
        <taxon>Bacteria</taxon>
        <taxon>Bacillati</taxon>
        <taxon>Actinomycetota</taxon>
        <taxon>Actinomycetes</taxon>
        <taxon>Micrococcales</taxon>
        <taxon>Intrasporangiaceae</taxon>
        <taxon>Janibacter</taxon>
    </lineage>
</organism>
<dbReference type="InterPro" id="IPR041569">
    <property type="entry name" value="AAA_lid_3"/>
</dbReference>
<dbReference type="InterPro" id="IPR003960">
    <property type="entry name" value="ATPase_AAA_CS"/>
</dbReference>
<dbReference type="SMART" id="SM00382">
    <property type="entry name" value="AAA"/>
    <property type="match status" value="1"/>
</dbReference>
<dbReference type="InterPro" id="IPR050168">
    <property type="entry name" value="AAA_ATPase_domain"/>
</dbReference>
<comment type="similarity">
    <text evidence="3">Belongs to the AAA ATPase family.</text>
</comment>
<evidence type="ECO:0000256" key="2">
    <source>
        <dbReference type="ARBA" id="ARBA00022840"/>
    </source>
</evidence>
<evidence type="ECO:0000256" key="1">
    <source>
        <dbReference type="ARBA" id="ARBA00022741"/>
    </source>
</evidence>
<dbReference type="Gene3D" id="1.10.8.60">
    <property type="match status" value="1"/>
</dbReference>
<feature type="domain" description="AAA+ ATPase" evidence="4">
    <location>
        <begin position="42"/>
        <end position="179"/>
    </location>
</feature>
<dbReference type="RefSeq" id="WP_338537437.1">
    <property type="nucleotide sequence ID" value="NZ_CP104874.1"/>
</dbReference>
<evidence type="ECO:0000313" key="6">
    <source>
        <dbReference type="Proteomes" id="UP001381003"/>
    </source>
</evidence>
<sequence length="289" mass="31440">MGDISPQPMYVGGMQQVKARLDAAFLALLRHPGLRKAYGTSLKGGILLYGPPGCGKTFVGRALAGELGAGFVNVGISDVLDMYTGRSERNVSEIFEFARSHAPTVVFLDELDAIGAKRATTHNSGLRTVVNQLLMEMDGVEADNEGVFVVGATNQPWDVDAALRRPGRLDRTLFVAPPDEEAPAAIFRHHLADRPVEGVDVAWLARRSQGLSGADIAHVCETATEFALMEGARTGTMRWIGMADLKRSLGEVRPSTGPWFTSARNVVEFANVDGAYDELRDWMRKNKVR</sequence>
<evidence type="ECO:0000313" key="5">
    <source>
        <dbReference type="EMBL" id="WWF03795.1"/>
    </source>
</evidence>
<dbReference type="Pfam" id="PF17862">
    <property type="entry name" value="AAA_lid_3"/>
    <property type="match status" value="1"/>
</dbReference>
<dbReference type="GO" id="GO:0005524">
    <property type="term" value="F:ATP binding"/>
    <property type="evidence" value="ECO:0007669"/>
    <property type="project" value="UniProtKB-KW"/>
</dbReference>
<dbReference type="Pfam" id="PF00004">
    <property type="entry name" value="AAA"/>
    <property type="match status" value="1"/>
</dbReference>
<gene>
    <name evidence="5" type="ORF">N5P18_08725</name>
</gene>
<keyword evidence="1 3" id="KW-0547">Nucleotide-binding</keyword>
<keyword evidence="2 3" id="KW-0067">ATP-binding</keyword>
<evidence type="ECO:0000259" key="4">
    <source>
        <dbReference type="SMART" id="SM00382"/>
    </source>
</evidence>
<dbReference type="PROSITE" id="PS00674">
    <property type="entry name" value="AAA"/>
    <property type="match status" value="1"/>
</dbReference>
<dbReference type="Gene3D" id="3.40.50.300">
    <property type="entry name" value="P-loop containing nucleotide triphosphate hydrolases"/>
    <property type="match status" value="1"/>
</dbReference>
<dbReference type="InterPro" id="IPR003593">
    <property type="entry name" value="AAA+_ATPase"/>
</dbReference>
<dbReference type="Proteomes" id="UP001381003">
    <property type="component" value="Chromosome"/>
</dbReference>
<evidence type="ECO:0000256" key="3">
    <source>
        <dbReference type="RuleBase" id="RU003651"/>
    </source>
</evidence>
<accession>A0ABZ2FAN1</accession>
<reference evidence="5 6" key="1">
    <citation type="submission" date="2022-09" db="EMBL/GenBank/DDBJ databases">
        <title>Complete genome sequence of Janibacter terrae strain COS04-44, PCL-degrading bacteria isolated from oil spilled coast.</title>
        <authorList>
            <person name="Park H."/>
            <person name="Kim J.Y."/>
            <person name="An S.H."/>
            <person name="Lee C.M."/>
            <person name="Weon H.-Y."/>
        </authorList>
    </citation>
    <scope>NUCLEOTIDE SEQUENCE [LARGE SCALE GENOMIC DNA]</scope>
    <source>
        <strain evidence="5 6">COS04-44</strain>
    </source>
</reference>